<protein>
    <submittedName>
        <fullName evidence="1">Uncharacterized protein</fullName>
    </submittedName>
</protein>
<reference evidence="1" key="1">
    <citation type="submission" date="2022-11" db="EMBL/GenBank/DDBJ databases">
        <authorList>
            <person name="Somphong A."/>
            <person name="Phongsopitanun W."/>
        </authorList>
    </citation>
    <scope>NUCLEOTIDE SEQUENCE</scope>
    <source>
        <strain evidence="1">Pm04-4</strain>
    </source>
</reference>
<dbReference type="Proteomes" id="UP001151002">
    <property type="component" value="Unassembled WGS sequence"/>
</dbReference>
<dbReference type="EMBL" id="JAPNTZ010000009">
    <property type="protein sequence ID" value="MCY1141484.1"/>
    <property type="molecule type" value="Genomic_DNA"/>
</dbReference>
<evidence type="ECO:0000313" key="1">
    <source>
        <dbReference type="EMBL" id="MCY1141484.1"/>
    </source>
</evidence>
<keyword evidence="2" id="KW-1185">Reference proteome</keyword>
<gene>
    <name evidence="1" type="ORF">OWR29_26100</name>
</gene>
<name>A0ABT4B4R2_9ACTN</name>
<sequence length="299" mass="32807">MNAMTDRHSSQPERGVRGWLSAQEQLGRVQALGFQYDITSTALQRMLAINSGHAKVTWERRRRDPIAPYTIALLFATPTGRADCSPDTTVPSGDDFIGAFDVHAANRVWLAGPEASDLPDLLYGLETQVAEQRAADGWVLREQLTTDVDDAITTGSFWVGIGVSSLDTPTGTWAQTGDQALSQAHVPGTIRILLNVASSPIPELAWIVAERRGISEYNTKTIYSTHRMSHSEFTAPYPYGLVSPDHLAANGWHEPILRRIHGLFGALHTSTHFTRPLGRPPKGSLWRAALDKPVPGRRS</sequence>
<dbReference type="RefSeq" id="WP_267565867.1">
    <property type="nucleotide sequence ID" value="NZ_JAPNTZ010000009.1"/>
</dbReference>
<comment type="caution">
    <text evidence="1">The sequence shown here is derived from an EMBL/GenBank/DDBJ whole genome shotgun (WGS) entry which is preliminary data.</text>
</comment>
<proteinExistence type="predicted"/>
<evidence type="ECO:0000313" key="2">
    <source>
        <dbReference type="Proteomes" id="UP001151002"/>
    </source>
</evidence>
<organism evidence="1 2">
    <name type="scientific">Paractinoplanes pyxinae</name>
    <dbReference type="NCBI Taxonomy" id="2997416"/>
    <lineage>
        <taxon>Bacteria</taxon>
        <taxon>Bacillati</taxon>
        <taxon>Actinomycetota</taxon>
        <taxon>Actinomycetes</taxon>
        <taxon>Micromonosporales</taxon>
        <taxon>Micromonosporaceae</taxon>
        <taxon>Paractinoplanes</taxon>
    </lineage>
</organism>
<accession>A0ABT4B4R2</accession>